<protein>
    <submittedName>
        <fullName evidence="2">Uncharacterized protein</fullName>
    </submittedName>
</protein>
<dbReference type="EMBL" id="CANTUW010001403">
    <property type="protein sequence ID" value="CAI7935551.1"/>
    <property type="molecule type" value="Genomic_DNA"/>
</dbReference>
<feature type="non-terminal residue" evidence="2">
    <location>
        <position position="1"/>
    </location>
</feature>
<proteinExistence type="predicted"/>
<evidence type="ECO:0000256" key="1">
    <source>
        <dbReference type="SAM" id="SignalP"/>
    </source>
</evidence>
<accession>A0AA35QR02</accession>
<evidence type="ECO:0000313" key="3">
    <source>
        <dbReference type="Proteomes" id="UP001178461"/>
    </source>
</evidence>
<evidence type="ECO:0000313" key="2">
    <source>
        <dbReference type="EMBL" id="CAI7935551.1"/>
    </source>
</evidence>
<dbReference type="AlphaFoldDB" id="A0AA35QR02"/>
<comment type="caution">
    <text evidence="2">The sequence shown here is derived from an EMBL/GenBank/DDBJ whole genome shotgun (WGS) entry which is preliminary data.</text>
</comment>
<reference evidence="2" key="1">
    <citation type="submission" date="2022-12" db="EMBL/GenBank/DDBJ databases">
        <authorList>
            <person name="Alioto T."/>
            <person name="Alioto T."/>
            <person name="Gomez Garrido J."/>
        </authorList>
    </citation>
    <scope>NUCLEOTIDE SEQUENCE</scope>
</reference>
<gene>
    <name evidence="2" type="ORF">PODLI_1B042540</name>
</gene>
<sequence>QSNQVTTLFLLNIAHTTGLALEANATTFRKKKGIGTPATIFASQTMHLLLGLKRMKRLIVNVMT</sequence>
<name>A0AA35QR02_9SAUR</name>
<keyword evidence="1" id="KW-0732">Signal</keyword>
<dbReference type="Proteomes" id="UP001178461">
    <property type="component" value="Unassembled WGS sequence"/>
</dbReference>
<feature type="chain" id="PRO_5041410938" evidence="1">
    <location>
        <begin position="21"/>
        <end position="64"/>
    </location>
</feature>
<keyword evidence="3" id="KW-1185">Reference proteome</keyword>
<feature type="signal peptide" evidence="1">
    <location>
        <begin position="1"/>
        <end position="20"/>
    </location>
</feature>
<organism evidence="2 3">
    <name type="scientific">Podarcis lilfordi</name>
    <name type="common">Lilford's wall lizard</name>
    <dbReference type="NCBI Taxonomy" id="74358"/>
    <lineage>
        <taxon>Eukaryota</taxon>
        <taxon>Metazoa</taxon>
        <taxon>Chordata</taxon>
        <taxon>Craniata</taxon>
        <taxon>Vertebrata</taxon>
        <taxon>Euteleostomi</taxon>
        <taxon>Lepidosauria</taxon>
        <taxon>Squamata</taxon>
        <taxon>Bifurcata</taxon>
        <taxon>Unidentata</taxon>
        <taxon>Episquamata</taxon>
        <taxon>Laterata</taxon>
        <taxon>Lacertibaenia</taxon>
        <taxon>Lacertidae</taxon>
        <taxon>Podarcis</taxon>
    </lineage>
</organism>